<dbReference type="EMBL" id="CAFBPM010000042">
    <property type="protein sequence ID" value="CAB5033299.1"/>
    <property type="molecule type" value="Genomic_DNA"/>
</dbReference>
<evidence type="ECO:0000313" key="1">
    <source>
        <dbReference type="EMBL" id="CAB5033299.1"/>
    </source>
</evidence>
<dbReference type="Pfam" id="PF09611">
    <property type="entry name" value="Cas_Csy1"/>
    <property type="match status" value="1"/>
</dbReference>
<name>A0A6J7RWZ9_9ZZZZ</name>
<dbReference type="InterPro" id="IPR013397">
    <property type="entry name" value="CRISPR-assoc_prot_Csy1"/>
</dbReference>
<sequence>MNQKISEFFVERKTAYLKAKIKPSLSTEEETQILADAEDRFCLSTWLPDAAKRASQLSMVSHPSKFSHPSAKTSSVIAKSNHVNDGYLRSGNIEYELDVFGNAAAMDVFKFLSLKLEDDKSIFSHLEEDSSIIKLVFTIPTASYESLKNDFLSIKKIDTSCKTDHLIKQVYFPVNDDYHLLSVLTPSGLLTLLKTRVDNIRFSDETKTAKEYRRKNEYHALGYDDLFDLTVTGFGGTQPQNVSVLNSQNAGRAYLLSSTPPKLKHRDIRLPNQDFFKNSLRPSQFKDSFQTLHSLMIVPVNNVHLRNGISNTLKYIIDQVLQRAFKIRSSTIGWSNAEHYQFLPLAQRIWLDDEHISKRQNEDEWINQINRNFARWILQAYEFTCKDSHIKLSDHELHEIRNYVDEALANDQEFFR</sequence>
<protein>
    <submittedName>
        <fullName evidence="1">Unannotated protein</fullName>
    </submittedName>
</protein>
<dbReference type="AlphaFoldDB" id="A0A6J7RWZ9"/>
<dbReference type="NCBIfam" id="TIGR02564">
    <property type="entry name" value="cas_Csy1"/>
    <property type="match status" value="1"/>
</dbReference>
<organism evidence="1">
    <name type="scientific">freshwater metagenome</name>
    <dbReference type="NCBI Taxonomy" id="449393"/>
    <lineage>
        <taxon>unclassified sequences</taxon>
        <taxon>metagenomes</taxon>
        <taxon>ecological metagenomes</taxon>
    </lineage>
</organism>
<proteinExistence type="predicted"/>
<reference evidence="1" key="1">
    <citation type="submission" date="2020-05" db="EMBL/GenBank/DDBJ databases">
        <authorList>
            <person name="Chiriac C."/>
            <person name="Salcher M."/>
            <person name="Ghai R."/>
            <person name="Kavagutti S V."/>
        </authorList>
    </citation>
    <scope>NUCLEOTIDE SEQUENCE</scope>
</reference>
<accession>A0A6J7RWZ9</accession>
<gene>
    <name evidence="1" type="ORF">UFOPK4112_01914</name>
</gene>